<feature type="domain" description="CP12" evidence="1">
    <location>
        <begin position="70"/>
        <end position="140"/>
    </location>
</feature>
<gene>
    <name evidence="2" type="ORF">CSSPJE1EN1_LOCUS24667</name>
</gene>
<evidence type="ECO:0000313" key="2">
    <source>
        <dbReference type="EMBL" id="CAK9279189.1"/>
    </source>
</evidence>
<name>A0ABP0XJ90_9BRYO</name>
<dbReference type="InterPro" id="IPR039314">
    <property type="entry name" value="CP12-like"/>
</dbReference>
<dbReference type="EMBL" id="OZ020104">
    <property type="protein sequence ID" value="CAK9279189.1"/>
    <property type="molecule type" value="Genomic_DNA"/>
</dbReference>
<protein>
    <recommendedName>
        <fullName evidence="1">CP12 domain-containing protein</fullName>
    </recommendedName>
</protein>
<evidence type="ECO:0000313" key="3">
    <source>
        <dbReference type="Proteomes" id="UP001497444"/>
    </source>
</evidence>
<sequence>MASLAMASSSSVAVFAPAPVMTQRPTAVFSSVSCVRMVHPQRFGARRRTSRAVVAMAQPQGSGVETQDDIDAKVAKSLEEAKATCKEDETSAPCAVAWDEYEELAAEAAHARDRKKLSQDPLEAYCADNPETDECRVYED</sequence>
<dbReference type="PANTHER" id="PTHR33921:SF15">
    <property type="entry name" value="CALVIN CYCLE PROTEIN CP12-2, CHLOROPLASTIC"/>
    <property type="match status" value="1"/>
</dbReference>
<dbReference type="Pfam" id="PF02672">
    <property type="entry name" value="CP12"/>
    <property type="match status" value="1"/>
</dbReference>
<organism evidence="2 3">
    <name type="scientific">Sphagnum jensenii</name>
    <dbReference type="NCBI Taxonomy" id="128206"/>
    <lineage>
        <taxon>Eukaryota</taxon>
        <taxon>Viridiplantae</taxon>
        <taxon>Streptophyta</taxon>
        <taxon>Embryophyta</taxon>
        <taxon>Bryophyta</taxon>
        <taxon>Sphagnophytina</taxon>
        <taxon>Sphagnopsida</taxon>
        <taxon>Sphagnales</taxon>
        <taxon>Sphagnaceae</taxon>
        <taxon>Sphagnum</taxon>
    </lineage>
</organism>
<accession>A0ABP0XJ90</accession>
<reference evidence="2" key="1">
    <citation type="submission" date="2024-02" db="EMBL/GenBank/DDBJ databases">
        <authorList>
            <consortium name="ELIXIR-Norway"/>
            <consortium name="Elixir Norway"/>
        </authorList>
    </citation>
    <scope>NUCLEOTIDE SEQUENCE</scope>
</reference>
<dbReference type="Proteomes" id="UP001497444">
    <property type="component" value="Chromosome 9"/>
</dbReference>
<evidence type="ECO:0000259" key="1">
    <source>
        <dbReference type="SMART" id="SM01093"/>
    </source>
</evidence>
<dbReference type="InterPro" id="IPR003823">
    <property type="entry name" value="CP12_dom"/>
</dbReference>
<dbReference type="SMART" id="SM01093">
    <property type="entry name" value="CP12"/>
    <property type="match status" value="1"/>
</dbReference>
<dbReference type="PANTHER" id="PTHR33921">
    <property type="entry name" value="CALVIN CYCLE PROTEIN CP12-2, CHLOROPLASTIC"/>
    <property type="match status" value="1"/>
</dbReference>
<keyword evidence="3" id="KW-1185">Reference proteome</keyword>
<proteinExistence type="predicted"/>